<feature type="transmembrane region" description="Helical" evidence="1">
    <location>
        <begin position="50"/>
        <end position="74"/>
    </location>
</feature>
<evidence type="ECO:0000313" key="3">
    <source>
        <dbReference type="Proteomes" id="UP000623129"/>
    </source>
</evidence>
<dbReference type="Proteomes" id="UP000623129">
    <property type="component" value="Unassembled WGS sequence"/>
</dbReference>
<proteinExistence type="predicted"/>
<evidence type="ECO:0000313" key="2">
    <source>
        <dbReference type="EMBL" id="KAF3322197.1"/>
    </source>
</evidence>
<keyword evidence="1" id="KW-0472">Membrane</keyword>
<keyword evidence="3" id="KW-1185">Reference proteome</keyword>
<sequence length="201" mass="22298">MVRSAVRDLSAPLLVINLIFYFIVMGYASWNLNHFINGQAASPGVGANQATIYFLIFAILAGVVGVTATLPGLYHNCLWRVDTLPAAASFAAIAWVFTALTFGLACKEIHIGGQRGWRLRVLEASIVILAATQLLYVLLLHTGMFNSNYCPDYEDPYKEPTRDRPLERRRVMLHFITVMSVGPQPQDTTSLPCMNYESLNS</sequence>
<feature type="transmembrane region" description="Helical" evidence="1">
    <location>
        <begin position="86"/>
        <end position="105"/>
    </location>
</feature>
<reference evidence="2" key="1">
    <citation type="submission" date="2020-01" db="EMBL/GenBank/DDBJ databases">
        <title>Genome sequence of Kobresia littledalei, the first chromosome-level genome in the family Cyperaceae.</title>
        <authorList>
            <person name="Qu G."/>
        </authorList>
    </citation>
    <scope>NUCLEOTIDE SEQUENCE</scope>
    <source>
        <strain evidence="2">C.B.Clarke</strain>
        <tissue evidence="2">Leaf</tissue>
    </source>
</reference>
<feature type="transmembrane region" description="Helical" evidence="1">
    <location>
        <begin position="117"/>
        <end position="139"/>
    </location>
</feature>
<keyword evidence="1" id="KW-1133">Transmembrane helix</keyword>
<dbReference type="InterPro" id="IPR008390">
    <property type="entry name" value="AWPM-19"/>
</dbReference>
<comment type="caution">
    <text evidence="2">The sequence shown here is derived from an EMBL/GenBank/DDBJ whole genome shotgun (WGS) entry which is preliminary data.</text>
</comment>
<dbReference type="PANTHER" id="PTHR33294:SF5">
    <property type="entry name" value="AWPM-19-LIKE FAMILY PROTEIN"/>
    <property type="match status" value="1"/>
</dbReference>
<dbReference type="PANTHER" id="PTHR33294">
    <property type="entry name" value="AWPM-19-LIKE FAMILY PROTEIN"/>
    <property type="match status" value="1"/>
</dbReference>
<protein>
    <submittedName>
        <fullName evidence="2">AWPM-19-like family</fullName>
    </submittedName>
</protein>
<dbReference type="Pfam" id="PF05512">
    <property type="entry name" value="AWPM-19"/>
    <property type="match status" value="1"/>
</dbReference>
<accession>A0A833V3D5</accession>
<feature type="transmembrane region" description="Helical" evidence="1">
    <location>
        <begin position="12"/>
        <end position="30"/>
    </location>
</feature>
<organism evidence="2 3">
    <name type="scientific">Carex littledalei</name>
    <dbReference type="NCBI Taxonomy" id="544730"/>
    <lineage>
        <taxon>Eukaryota</taxon>
        <taxon>Viridiplantae</taxon>
        <taxon>Streptophyta</taxon>
        <taxon>Embryophyta</taxon>
        <taxon>Tracheophyta</taxon>
        <taxon>Spermatophyta</taxon>
        <taxon>Magnoliopsida</taxon>
        <taxon>Liliopsida</taxon>
        <taxon>Poales</taxon>
        <taxon>Cyperaceae</taxon>
        <taxon>Cyperoideae</taxon>
        <taxon>Cariceae</taxon>
        <taxon>Carex</taxon>
        <taxon>Carex subgen. Euthyceras</taxon>
    </lineage>
</organism>
<name>A0A833V3D5_9POAL</name>
<dbReference type="OrthoDB" id="675882at2759"/>
<gene>
    <name evidence="2" type="ORF">FCM35_KLT13338</name>
</gene>
<keyword evidence="1" id="KW-0812">Transmembrane</keyword>
<dbReference type="EMBL" id="SWLB01000025">
    <property type="protein sequence ID" value="KAF3322197.1"/>
    <property type="molecule type" value="Genomic_DNA"/>
</dbReference>
<evidence type="ECO:0000256" key="1">
    <source>
        <dbReference type="SAM" id="Phobius"/>
    </source>
</evidence>
<dbReference type="AlphaFoldDB" id="A0A833V3D5"/>